<gene>
    <name evidence="9" type="ORF">BJI69_19470</name>
</gene>
<feature type="transmembrane region" description="Helical" evidence="8">
    <location>
        <begin position="872"/>
        <end position="889"/>
    </location>
</feature>
<feature type="transmembrane region" description="Helical" evidence="8">
    <location>
        <begin position="336"/>
        <end position="353"/>
    </location>
</feature>
<comment type="subcellular location">
    <subcellularLocation>
        <location evidence="1">Cell inner membrane</location>
        <topology evidence="1">Multi-pass membrane protein</topology>
    </subcellularLocation>
</comment>
<keyword evidence="2" id="KW-0813">Transport</keyword>
<evidence type="ECO:0000256" key="8">
    <source>
        <dbReference type="SAM" id="Phobius"/>
    </source>
</evidence>
<protein>
    <submittedName>
        <fullName evidence="9">Multidrug transporter subunit MdtC</fullName>
    </submittedName>
</protein>
<dbReference type="Gene3D" id="3.30.70.1430">
    <property type="entry name" value="Multidrug efflux transporter AcrB pore domain"/>
    <property type="match status" value="2"/>
</dbReference>
<name>A0A1L3EXS5_9GAMM</name>
<dbReference type="Gene3D" id="3.30.70.1320">
    <property type="entry name" value="Multidrug efflux transporter AcrB pore domain like"/>
    <property type="match status" value="1"/>
</dbReference>
<feature type="transmembrane region" description="Helical" evidence="8">
    <location>
        <begin position="922"/>
        <end position="947"/>
    </location>
</feature>
<dbReference type="Pfam" id="PF00873">
    <property type="entry name" value="ACR_tran"/>
    <property type="match status" value="1"/>
</dbReference>
<dbReference type="OrthoDB" id="9759330at2"/>
<feature type="transmembrane region" description="Helical" evidence="8">
    <location>
        <begin position="967"/>
        <end position="988"/>
    </location>
</feature>
<keyword evidence="7 8" id="KW-0472">Membrane</keyword>
<feature type="transmembrane region" description="Helical" evidence="8">
    <location>
        <begin position="529"/>
        <end position="549"/>
    </location>
</feature>
<feature type="transmembrane region" description="Helical" evidence="8">
    <location>
        <begin position="1000"/>
        <end position="1026"/>
    </location>
</feature>
<dbReference type="Gene3D" id="3.30.70.1440">
    <property type="entry name" value="Multidrug efflux transporter AcrB pore domain"/>
    <property type="match status" value="1"/>
</dbReference>
<dbReference type="InterPro" id="IPR027463">
    <property type="entry name" value="AcrB_DN_DC_subdom"/>
</dbReference>
<dbReference type="SUPFAM" id="SSF82866">
    <property type="entry name" value="Multidrug efflux transporter AcrB transmembrane domain"/>
    <property type="match status" value="2"/>
</dbReference>
<accession>A0A1L3EXS5</accession>
<evidence type="ECO:0000256" key="5">
    <source>
        <dbReference type="ARBA" id="ARBA00022692"/>
    </source>
</evidence>
<feature type="transmembrane region" description="Helical" evidence="8">
    <location>
        <begin position="387"/>
        <end position="410"/>
    </location>
</feature>
<feature type="transmembrane region" description="Helical" evidence="8">
    <location>
        <begin position="12"/>
        <end position="32"/>
    </location>
</feature>
<evidence type="ECO:0000256" key="4">
    <source>
        <dbReference type="ARBA" id="ARBA00022519"/>
    </source>
</evidence>
<dbReference type="Gene3D" id="3.30.2090.10">
    <property type="entry name" value="Multidrug efflux transporter AcrB TolC docking domain, DN and DC subdomains"/>
    <property type="match status" value="2"/>
</dbReference>
<feature type="transmembrane region" description="Helical" evidence="8">
    <location>
        <begin position="431"/>
        <end position="451"/>
    </location>
</feature>
<dbReference type="STRING" id="1440763.BJI69_19470"/>
<dbReference type="GO" id="GO:0042910">
    <property type="term" value="F:xenobiotic transmembrane transporter activity"/>
    <property type="evidence" value="ECO:0007669"/>
    <property type="project" value="TreeGrafter"/>
</dbReference>
<dbReference type="RefSeq" id="WP_046967505.1">
    <property type="nucleotide sequence ID" value="NZ_CP017480.1"/>
</dbReference>
<feature type="transmembrane region" description="Helical" evidence="8">
    <location>
        <begin position="463"/>
        <end position="482"/>
    </location>
</feature>
<evidence type="ECO:0000256" key="1">
    <source>
        <dbReference type="ARBA" id="ARBA00004429"/>
    </source>
</evidence>
<dbReference type="SUPFAM" id="SSF82714">
    <property type="entry name" value="Multidrug efflux transporter AcrB TolC docking domain, DN and DC subdomains"/>
    <property type="match status" value="2"/>
</dbReference>
<dbReference type="SUPFAM" id="SSF82693">
    <property type="entry name" value="Multidrug efflux transporter AcrB pore domain, PN1, PN2, PC1 and PC2 subdomains"/>
    <property type="match status" value="4"/>
</dbReference>
<dbReference type="FunFam" id="3.30.70.1430:FF:000001">
    <property type="entry name" value="Efflux pump membrane transporter"/>
    <property type="match status" value="1"/>
</dbReference>
<dbReference type="AlphaFoldDB" id="A0A1L3EXS5"/>
<dbReference type="Gene3D" id="1.20.1640.10">
    <property type="entry name" value="Multidrug efflux transporter AcrB transmembrane domain"/>
    <property type="match status" value="2"/>
</dbReference>
<organism evidence="9 10">
    <name type="scientific">Luteibacter rhizovicinus DSM 16549</name>
    <dbReference type="NCBI Taxonomy" id="1440763"/>
    <lineage>
        <taxon>Bacteria</taxon>
        <taxon>Pseudomonadati</taxon>
        <taxon>Pseudomonadota</taxon>
        <taxon>Gammaproteobacteria</taxon>
        <taxon>Lysobacterales</taxon>
        <taxon>Rhodanobacteraceae</taxon>
        <taxon>Luteibacter</taxon>
    </lineage>
</organism>
<evidence type="ECO:0000313" key="9">
    <source>
        <dbReference type="EMBL" id="APG05869.1"/>
    </source>
</evidence>
<evidence type="ECO:0000313" key="10">
    <source>
        <dbReference type="Proteomes" id="UP000182987"/>
    </source>
</evidence>
<sequence length="1037" mass="110249">MNPSRLFILRPVATSLLAIAILLVGLFAYRFLPLSALPEVDFPTIEVVTAYPGAGPQVVASTVTAPLERQLGQMPGLSQMSSTSAAGASTITLRFNLELPLDVAEQEVQAAINGAAPLLPPDISQPPIYRKVNPADAPVMTLALTSPTLSLRVLRELADTRLVPKLSQVTGVGLVSLEGGQQPAIVVQADPARLRSQGMTLDDLRGAIHDANSNQAKGSLEGPVRSSNIAISNPIDTAAEFERLTVGHRDGAVVRLGDVAKVADGAENARLAAWSGQDPAIVLSIRRQPGANVVEVVDRIRDLLPQLKTTLPAAVDVATLTDRTQTVRAAVRDTQLELIFAIVLVVMVIFLFLGSGAATVIPGVVVPLSLIGTFAVMYLAGFSINNLTLMALIVATGFMVDDAIVMIENIARYVEAGEDPFAAALKGSRQIAFTVVSLTLSLLAVLIPLLFMGGLVGRLFREFAITLAVAILISCVVSLTLTPMMCARMLRRTPEVSQQSRLARKGREWHDTVLAKYARGLEWVLARQTATLVTVAGMAALAVVLYVVIPRGLFPTQDSGDIQGISVASPTVSFAAMAKRQQALTAEILKDPAVESVASFIGVGDGALSLNSGRLLIHLKPLSKRSRVPKVMQRLSDAASKIEGITLYMQPVPDLTIDDRVSPGQYQFSVENSDPALLSQWLPRIVGPLQNISKLSGVTSDQHDKGLEAFVQVDHDLASRYGISSAAVGDALYNAFGQRQVSTLLTLASQRRVILEAAPNADGTAGAMSGVYLAPQAGTGVTGADASDPSSTLIPLSSIAQISERTGPLVVTRIDQLPAATVSFNVARGIALDAAIQSVDKAWRELKMPASMQMRWQGSSQAFQASRDGQPWLILATLITVYIVLGVLYESYIHPLTILSTLPSAGIGALLALMIGGFELDVISLIGVILLIGIVQKNAIMLIDFAIDAQRQQGLAPRDAIVQACMLRFRPIIMTTLAAMLGALPLMLGGGMGAELRHPLGVGIFWGLLVSQLLTLFTTPVIYLAFERVLQRRGLRA</sequence>
<feature type="transmembrane region" description="Helical" evidence="8">
    <location>
        <begin position="360"/>
        <end position="381"/>
    </location>
</feature>
<evidence type="ECO:0000256" key="6">
    <source>
        <dbReference type="ARBA" id="ARBA00022989"/>
    </source>
</evidence>
<dbReference type="PANTHER" id="PTHR32063">
    <property type="match status" value="1"/>
</dbReference>
<dbReference type="FunFam" id="1.20.1640.10:FF:000001">
    <property type="entry name" value="Efflux pump membrane transporter"/>
    <property type="match status" value="1"/>
</dbReference>
<reference evidence="10" key="1">
    <citation type="submission" date="2016-09" db="EMBL/GenBank/DDBJ databases">
        <authorList>
            <person name="Lysoe E."/>
        </authorList>
    </citation>
    <scope>NUCLEOTIDE SEQUENCE [LARGE SCALE GENOMIC DNA]</scope>
    <source>
        <strain evidence="10">LJ96T</strain>
    </source>
</reference>
<keyword evidence="3" id="KW-1003">Cell membrane</keyword>
<dbReference type="Proteomes" id="UP000182987">
    <property type="component" value="Chromosome"/>
</dbReference>
<dbReference type="PRINTS" id="PR00702">
    <property type="entry name" value="ACRIFLAVINRP"/>
</dbReference>
<dbReference type="GO" id="GO:0005886">
    <property type="term" value="C:plasma membrane"/>
    <property type="evidence" value="ECO:0007669"/>
    <property type="project" value="UniProtKB-SubCell"/>
</dbReference>
<keyword evidence="4" id="KW-0997">Cell inner membrane</keyword>
<dbReference type="InterPro" id="IPR001036">
    <property type="entry name" value="Acrflvin-R"/>
</dbReference>
<feature type="transmembrane region" description="Helical" evidence="8">
    <location>
        <begin position="896"/>
        <end position="916"/>
    </location>
</feature>
<evidence type="ECO:0000256" key="2">
    <source>
        <dbReference type="ARBA" id="ARBA00022448"/>
    </source>
</evidence>
<proteinExistence type="predicted"/>
<dbReference type="KEGG" id="lrz:BJI69_19470"/>
<evidence type="ECO:0000256" key="3">
    <source>
        <dbReference type="ARBA" id="ARBA00022475"/>
    </source>
</evidence>
<keyword evidence="5 8" id="KW-0812">Transmembrane</keyword>
<dbReference type="PANTHER" id="PTHR32063:SF21">
    <property type="entry name" value="MULTIDRUG RESISTANCE PROTEIN MDTB"/>
    <property type="match status" value="1"/>
</dbReference>
<keyword evidence="6 8" id="KW-1133">Transmembrane helix</keyword>
<keyword evidence="10" id="KW-1185">Reference proteome</keyword>
<evidence type="ECO:0000256" key="7">
    <source>
        <dbReference type="ARBA" id="ARBA00023136"/>
    </source>
</evidence>
<dbReference type="EMBL" id="CP017480">
    <property type="protein sequence ID" value="APG05869.1"/>
    <property type="molecule type" value="Genomic_DNA"/>
</dbReference>